<dbReference type="InterPro" id="IPR050345">
    <property type="entry name" value="Aliph_Amidase/BUP"/>
</dbReference>
<dbReference type="PROSITE" id="PS50263">
    <property type="entry name" value="CN_HYDROLASE"/>
    <property type="match status" value="1"/>
</dbReference>
<dbReference type="InterPro" id="IPR003010">
    <property type="entry name" value="C-N_Hydrolase"/>
</dbReference>
<dbReference type="EMBL" id="DTDJ01000018">
    <property type="protein sequence ID" value="HGL17098.1"/>
    <property type="molecule type" value="Genomic_DNA"/>
</dbReference>
<evidence type="ECO:0000313" key="4">
    <source>
        <dbReference type="EMBL" id="HGL17098.1"/>
    </source>
</evidence>
<evidence type="ECO:0000256" key="1">
    <source>
        <dbReference type="ARBA" id="ARBA00022801"/>
    </source>
</evidence>
<dbReference type="GO" id="GO:0016811">
    <property type="term" value="F:hydrolase activity, acting on carbon-nitrogen (but not peptide) bonds, in linear amides"/>
    <property type="evidence" value="ECO:0007669"/>
    <property type="project" value="TreeGrafter"/>
</dbReference>
<dbReference type="Pfam" id="PF00795">
    <property type="entry name" value="CN_hydrolase"/>
    <property type="match status" value="1"/>
</dbReference>
<dbReference type="Gene3D" id="3.60.110.10">
    <property type="entry name" value="Carbon-nitrogen hydrolase"/>
    <property type="match status" value="1"/>
</dbReference>
<gene>
    <name evidence="3" type="ORF">ENQ77_06650</name>
    <name evidence="4" type="ORF">ENU66_01995</name>
</gene>
<protein>
    <recommendedName>
        <fullName evidence="2">CN hydrolase domain-containing protein</fullName>
    </recommendedName>
</protein>
<keyword evidence="1" id="KW-0378">Hydrolase</keyword>
<name>A0A7C2K5E0_UNCW3</name>
<sequence>MNRILKAGIAQISARLGDIEYNKTQIIKGLNLGKEKEADIVVFPELSLIGFGSGDIYLDKVEENLEALKSIVEETGKLNIWAIIGYVEKDERGFFYNTAALIGEGEIKGKFAKTQLTNYRLFDEKRYFKPGSNLPVFNTPFGKIGILICEDVWFPEASRALTFRGAEVIFVLSASPFDRGKIDIWDDFLKVRVLDNIIPIVFVNMSGIQDGVTYWGGSAYYSASGKLIKRLKLLEDDFDIIQIDLEEAKRLRRRDIRVREVRREILEEVLKAYEEMSKWM</sequence>
<dbReference type="CDD" id="cd07570">
    <property type="entry name" value="GAT_Gln-NAD-synth"/>
    <property type="match status" value="1"/>
</dbReference>
<dbReference type="InterPro" id="IPR036526">
    <property type="entry name" value="C-N_Hydrolase_sf"/>
</dbReference>
<reference evidence="3" key="1">
    <citation type="journal article" date="2020" name="mSystems">
        <title>Genome- and Community-Level Interaction Insights into Carbon Utilization and Element Cycling Functions of Hydrothermarchaeota in Hydrothermal Sediment.</title>
        <authorList>
            <person name="Zhou Z."/>
            <person name="Liu Y."/>
            <person name="Xu W."/>
            <person name="Pan J."/>
            <person name="Luo Z.H."/>
            <person name="Li M."/>
        </authorList>
    </citation>
    <scope>NUCLEOTIDE SEQUENCE [LARGE SCALE GENOMIC DNA]</scope>
    <source>
        <strain evidence="3">SpSt-34</strain>
        <strain evidence="4">SpSt-69</strain>
    </source>
</reference>
<evidence type="ECO:0000313" key="3">
    <source>
        <dbReference type="EMBL" id="HEN28309.1"/>
    </source>
</evidence>
<dbReference type="AlphaFoldDB" id="A0A7C2K5E0"/>
<comment type="caution">
    <text evidence="3">The sequence shown here is derived from an EMBL/GenBank/DDBJ whole genome shotgun (WGS) entry which is preliminary data.</text>
</comment>
<accession>A0A7C2K5E0</accession>
<dbReference type="PANTHER" id="PTHR43674:SF2">
    <property type="entry name" value="BETA-UREIDOPROPIONASE"/>
    <property type="match status" value="1"/>
</dbReference>
<dbReference type="PANTHER" id="PTHR43674">
    <property type="entry name" value="NITRILASE C965.09-RELATED"/>
    <property type="match status" value="1"/>
</dbReference>
<proteinExistence type="predicted"/>
<dbReference type="SUPFAM" id="SSF56317">
    <property type="entry name" value="Carbon-nitrogen hydrolase"/>
    <property type="match status" value="1"/>
</dbReference>
<organism evidence="3">
    <name type="scientific">candidate division WOR-3 bacterium</name>
    <dbReference type="NCBI Taxonomy" id="2052148"/>
    <lineage>
        <taxon>Bacteria</taxon>
        <taxon>Bacteria division WOR-3</taxon>
    </lineage>
</organism>
<dbReference type="EMBL" id="DSOL01000190">
    <property type="protein sequence ID" value="HEN28309.1"/>
    <property type="molecule type" value="Genomic_DNA"/>
</dbReference>
<evidence type="ECO:0000259" key="2">
    <source>
        <dbReference type="PROSITE" id="PS50263"/>
    </source>
</evidence>
<feature type="domain" description="CN hydrolase" evidence="2">
    <location>
        <begin position="5"/>
        <end position="245"/>
    </location>
</feature>